<keyword evidence="2" id="KW-1185">Reference proteome</keyword>
<organism evidence="1 2">
    <name type="scientific">Liparis tanakae</name>
    <name type="common">Tanaka's snailfish</name>
    <dbReference type="NCBI Taxonomy" id="230148"/>
    <lineage>
        <taxon>Eukaryota</taxon>
        <taxon>Metazoa</taxon>
        <taxon>Chordata</taxon>
        <taxon>Craniata</taxon>
        <taxon>Vertebrata</taxon>
        <taxon>Euteleostomi</taxon>
        <taxon>Actinopterygii</taxon>
        <taxon>Neopterygii</taxon>
        <taxon>Teleostei</taxon>
        <taxon>Neoteleostei</taxon>
        <taxon>Acanthomorphata</taxon>
        <taxon>Eupercaria</taxon>
        <taxon>Perciformes</taxon>
        <taxon>Cottioidei</taxon>
        <taxon>Cottales</taxon>
        <taxon>Liparidae</taxon>
        <taxon>Liparis</taxon>
    </lineage>
</organism>
<dbReference type="AlphaFoldDB" id="A0A4Z2I607"/>
<evidence type="ECO:0000313" key="1">
    <source>
        <dbReference type="EMBL" id="TNN72722.1"/>
    </source>
</evidence>
<dbReference type="EMBL" id="SRLO01000133">
    <property type="protein sequence ID" value="TNN72722.1"/>
    <property type="molecule type" value="Genomic_DNA"/>
</dbReference>
<reference evidence="1 2" key="1">
    <citation type="submission" date="2019-03" db="EMBL/GenBank/DDBJ databases">
        <title>First draft genome of Liparis tanakae, snailfish: a comprehensive survey of snailfish specific genes.</title>
        <authorList>
            <person name="Kim W."/>
            <person name="Song I."/>
            <person name="Jeong J.-H."/>
            <person name="Kim D."/>
            <person name="Kim S."/>
            <person name="Ryu S."/>
            <person name="Song J.Y."/>
            <person name="Lee S.K."/>
        </authorList>
    </citation>
    <scope>NUCLEOTIDE SEQUENCE [LARGE SCALE GENOMIC DNA]</scope>
    <source>
        <tissue evidence="1">Muscle</tissue>
    </source>
</reference>
<name>A0A4Z2I607_9TELE</name>
<protein>
    <submittedName>
        <fullName evidence="1">Uncharacterized protein</fullName>
    </submittedName>
</protein>
<gene>
    <name evidence="1" type="ORF">EYF80_017006</name>
</gene>
<accession>A0A4Z2I607</accession>
<sequence length="231" mass="26240">MEVDGVAHEGGVVDEVEARPGAWHVALEQQLLPQLDAHVRLEHVGVPQAADHHDGVMVELAERLTADVKGLLKRKRKRKRKQVQDEAEEERVAAFKLEAQRGQLTHKVNQFHHRILEPRQSHVSGTGGRAARHKQVAGSRRRTHMEVWLLRLMSKSSSRAYTECQVLQRQTGAQQRAHLSGQLVEDMRKGVELHQGDQLPAGGRISLRLFTDDRTQLRQFQVAVFLREEAK</sequence>
<comment type="caution">
    <text evidence="1">The sequence shown here is derived from an EMBL/GenBank/DDBJ whole genome shotgun (WGS) entry which is preliminary data.</text>
</comment>
<proteinExistence type="predicted"/>
<evidence type="ECO:0000313" key="2">
    <source>
        <dbReference type="Proteomes" id="UP000314294"/>
    </source>
</evidence>
<dbReference type="Proteomes" id="UP000314294">
    <property type="component" value="Unassembled WGS sequence"/>
</dbReference>